<reference evidence="1 2" key="1">
    <citation type="submission" date="2016-10" db="EMBL/GenBank/DDBJ databases">
        <authorList>
            <person name="de Groot N.N."/>
        </authorList>
    </citation>
    <scope>NUCLEOTIDE SEQUENCE [LARGE SCALE GENOMIC DNA]</scope>
    <source>
        <strain evidence="1 2">D15d</strain>
    </source>
</reference>
<dbReference type="EMBL" id="FNUL01000019">
    <property type="protein sequence ID" value="SEG03703.1"/>
    <property type="molecule type" value="Genomic_DNA"/>
</dbReference>
<dbReference type="RefSeq" id="WP_103953446.1">
    <property type="nucleotide sequence ID" value="NZ_FNUL01000019.1"/>
</dbReference>
<name>A0A1H5WWN1_9FIRM</name>
<evidence type="ECO:0000313" key="1">
    <source>
        <dbReference type="EMBL" id="SEG03703.1"/>
    </source>
</evidence>
<protein>
    <submittedName>
        <fullName evidence="1">Uncharacterized protein</fullName>
    </submittedName>
</protein>
<dbReference type="Proteomes" id="UP000236726">
    <property type="component" value="Unassembled WGS sequence"/>
</dbReference>
<dbReference type="AlphaFoldDB" id="A0A1H5WWN1"/>
<keyword evidence="2" id="KW-1185">Reference proteome</keyword>
<accession>A0A1H5WWN1</accession>
<organism evidence="1 2">
    <name type="scientific">Lachnospira multipara</name>
    <dbReference type="NCBI Taxonomy" id="28051"/>
    <lineage>
        <taxon>Bacteria</taxon>
        <taxon>Bacillati</taxon>
        <taxon>Bacillota</taxon>
        <taxon>Clostridia</taxon>
        <taxon>Lachnospirales</taxon>
        <taxon>Lachnospiraceae</taxon>
        <taxon>Lachnospira</taxon>
    </lineage>
</organism>
<evidence type="ECO:0000313" key="2">
    <source>
        <dbReference type="Proteomes" id="UP000236726"/>
    </source>
</evidence>
<proteinExistence type="predicted"/>
<sequence>MNILSLNEFYMIMSSKTKKPYINKQYNCYMFDTKKSADDFIAQFPSANIFISDKIKNFKSKVFLEKLYNLGIKNIILEFKKEKITIAAEKPELRFLLYNPLTEGYLLQLRQSGGKKYLRDLWNCNFFTAVRVEKRKYAKHPIIQYPFATIKNNGKFFILFSSIDDFNKWNNTQECIWSPMEININKFDRIRNRNPIIINPNSDRIVLTNNLIKIIKEGKK</sequence>
<gene>
    <name evidence="1" type="ORF">SAMN05216537_11917</name>
</gene>